<feature type="domain" description="SSD" evidence="7">
    <location>
        <begin position="656"/>
        <end position="783"/>
    </location>
</feature>
<keyword evidence="3 6" id="KW-0812">Transmembrane</keyword>
<feature type="transmembrane region" description="Helical" evidence="6">
    <location>
        <begin position="333"/>
        <end position="355"/>
    </location>
</feature>
<dbReference type="RefSeq" id="WP_263713612.1">
    <property type="nucleotide sequence ID" value="NZ_JAOWKX010000010.1"/>
</dbReference>
<dbReference type="PANTHER" id="PTHR33406:SF13">
    <property type="entry name" value="MEMBRANE PROTEIN YDFJ"/>
    <property type="match status" value="1"/>
</dbReference>
<comment type="subcellular location">
    <subcellularLocation>
        <location evidence="1">Cell membrane</location>
        <topology evidence="1">Multi-pass membrane protein</topology>
    </subcellularLocation>
</comment>
<reference evidence="8 9" key="1">
    <citation type="submission" date="2022-10" db="EMBL/GenBank/DDBJ databases">
        <title>Aestuariibacter sp. AA17 isolated from Montipora capitata coral fragment.</title>
        <authorList>
            <person name="Emsley S.A."/>
            <person name="Pfannmuller K.M."/>
            <person name="Loughran R.M."/>
            <person name="Shlafstein M."/>
            <person name="Papke E."/>
            <person name="Saw J.H."/>
            <person name="Ushijima B."/>
            <person name="Videau P."/>
        </authorList>
    </citation>
    <scope>NUCLEOTIDE SEQUENCE [LARGE SCALE GENOMIC DNA]</scope>
    <source>
        <strain evidence="8 9">AA17</strain>
    </source>
</reference>
<organism evidence="8 9">
    <name type="scientific">Fluctibacter corallii</name>
    <dbReference type="NCBI Taxonomy" id="2984329"/>
    <lineage>
        <taxon>Bacteria</taxon>
        <taxon>Pseudomonadati</taxon>
        <taxon>Pseudomonadota</taxon>
        <taxon>Gammaproteobacteria</taxon>
        <taxon>Alteromonadales</taxon>
        <taxon>Alteromonadaceae</taxon>
        <taxon>Fluctibacter</taxon>
    </lineage>
</organism>
<evidence type="ECO:0000256" key="4">
    <source>
        <dbReference type="ARBA" id="ARBA00022989"/>
    </source>
</evidence>
<sequence length="803" mass="87792">MDQIHAMYFETKATRGFLTLLRYRWAVLAMTFVMIGMMARYIPTLQRDTSSDAFMQPDSPALIYKEKMESVFGLTDPLVIAIVSQDPKGVFFPEALSLVETLTKQVERIPYIDPDRVTSLATENNITGTEEGIVTDPFFDKNAERFTAPVGTQARANEIRNAINQFPLLQGSLVSRDGKATIIAAELLDEDSGTAAYEAFLAIVENADLPENIALHVAGEGAVSGYLSVYIDRDARKLNPMAGLIITFVLLLAFFSLRAAVLPNLIVFATVSGSFGMMAASETSFYVITNGLVVNLIGIAVADSIHIISEYYRLLRANPDLDKKRLVAMSMSAMWRPITLTSITTVAGFLALAFSSVMPPVYYFGLFGALGVFLAWVYSMTLLPCAMLVWPTKRLPYPFKHKESSKPSSNLAEKLMTALGRTVLNRPKTVVAISALLTTVVIVGSSLVVVDEARIESFKSTEAIFQADKAINQTMDGVYNLDVMIDSHVSEGLFNPQTLRDIEALQHFMETLPGVNGTTSVVDYVKQLHKAVQGGQPEYYRIPDNEALIGQLFFLYGASADPTDFEEEVDYDYQRALIRAQVDNDRYINNKIVVPALEEWIRNNLNRDDLTATVTGRVTVNYYWIQGIDQATLASITISFIAVATVAMCVFRSLTLGAIAAVPVGLAVLFVYGIMGFLGIPLGVGTSMFAAIAIGLSIDFAIHTLDKIREITHQFGFDNTALLTLFPSTGRALLFNFMAVAGGFGVLATSDVPPLIKFGSLVAIAVTVAFVASMTLLPALIMLIKPNALKPTFETEQAYALSN</sequence>
<evidence type="ECO:0000259" key="7">
    <source>
        <dbReference type="PROSITE" id="PS50156"/>
    </source>
</evidence>
<dbReference type="PANTHER" id="PTHR33406">
    <property type="entry name" value="MEMBRANE PROTEIN MJ1562-RELATED"/>
    <property type="match status" value="1"/>
</dbReference>
<feature type="transmembrane region" description="Helical" evidence="6">
    <location>
        <begin position="686"/>
        <end position="705"/>
    </location>
</feature>
<proteinExistence type="predicted"/>
<feature type="transmembrane region" description="Helical" evidence="6">
    <location>
        <begin position="242"/>
        <end position="266"/>
    </location>
</feature>
<keyword evidence="9" id="KW-1185">Reference proteome</keyword>
<evidence type="ECO:0000256" key="1">
    <source>
        <dbReference type="ARBA" id="ARBA00004651"/>
    </source>
</evidence>
<evidence type="ECO:0000256" key="2">
    <source>
        <dbReference type="ARBA" id="ARBA00022475"/>
    </source>
</evidence>
<comment type="caution">
    <text evidence="8">The sequence shown here is derived from an EMBL/GenBank/DDBJ whole genome shotgun (WGS) entry which is preliminary data.</text>
</comment>
<gene>
    <name evidence="8" type="ORF">OE749_16640</name>
</gene>
<accession>A0ABT3ACC4</accession>
<keyword evidence="5 6" id="KW-0472">Membrane</keyword>
<dbReference type="PROSITE" id="PS50156">
    <property type="entry name" value="SSD"/>
    <property type="match status" value="2"/>
</dbReference>
<evidence type="ECO:0000256" key="6">
    <source>
        <dbReference type="SAM" id="Phobius"/>
    </source>
</evidence>
<feature type="transmembrane region" description="Helical" evidence="6">
    <location>
        <begin position="732"/>
        <end position="749"/>
    </location>
</feature>
<dbReference type="Gene3D" id="1.20.1640.10">
    <property type="entry name" value="Multidrug efflux transporter AcrB transmembrane domain"/>
    <property type="match status" value="2"/>
</dbReference>
<dbReference type="Pfam" id="PF03176">
    <property type="entry name" value="MMPL"/>
    <property type="match status" value="2"/>
</dbReference>
<dbReference type="InterPro" id="IPR000731">
    <property type="entry name" value="SSD"/>
</dbReference>
<dbReference type="PRINTS" id="PR00702">
    <property type="entry name" value="ACRIFLAVINRP"/>
</dbReference>
<dbReference type="Proteomes" id="UP001652504">
    <property type="component" value="Unassembled WGS sequence"/>
</dbReference>
<evidence type="ECO:0000313" key="9">
    <source>
        <dbReference type="Proteomes" id="UP001652504"/>
    </source>
</evidence>
<dbReference type="SUPFAM" id="SSF82866">
    <property type="entry name" value="Multidrug efflux transporter AcrB transmembrane domain"/>
    <property type="match status" value="2"/>
</dbReference>
<feature type="transmembrane region" description="Helical" evidence="6">
    <location>
        <begin position="761"/>
        <end position="784"/>
    </location>
</feature>
<dbReference type="InterPro" id="IPR001036">
    <property type="entry name" value="Acrflvin-R"/>
</dbReference>
<dbReference type="EMBL" id="JAOWKX010000010">
    <property type="protein sequence ID" value="MCV2886324.1"/>
    <property type="molecule type" value="Genomic_DNA"/>
</dbReference>
<evidence type="ECO:0000256" key="5">
    <source>
        <dbReference type="ARBA" id="ARBA00023136"/>
    </source>
</evidence>
<evidence type="ECO:0000256" key="3">
    <source>
        <dbReference type="ARBA" id="ARBA00022692"/>
    </source>
</evidence>
<feature type="transmembrane region" description="Helical" evidence="6">
    <location>
        <begin position="361"/>
        <end position="390"/>
    </location>
</feature>
<evidence type="ECO:0000313" key="8">
    <source>
        <dbReference type="EMBL" id="MCV2886324.1"/>
    </source>
</evidence>
<feature type="transmembrane region" description="Helical" evidence="6">
    <location>
        <begin position="23"/>
        <end position="42"/>
    </location>
</feature>
<feature type="domain" description="SSD" evidence="7">
    <location>
        <begin position="259"/>
        <end position="389"/>
    </location>
</feature>
<feature type="transmembrane region" description="Helical" evidence="6">
    <location>
        <begin position="286"/>
        <end position="312"/>
    </location>
</feature>
<keyword evidence="2" id="KW-1003">Cell membrane</keyword>
<feature type="transmembrane region" description="Helical" evidence="6">
    <location>
        <begin position="430"/>
        <end position="450"/>
    </location>
</feature>
<feature type="transmembrane region" description="Helical" evidence="6">
    <location>
        <begin position="631"/>
        <end position="651"/>
    </location>
</feature>
<protein>
    <submittedName>
        <fullName evidence="8">MMPL family transporter</fullName>
    </submittedName>
</protein>
<name>A0ABT3ACC4_9ALTE</name>
<feature type="transmembrane region" description="Helical" evidence="6">
    <location>
        <begin position="658"/>
        <end position="680"/>
    </location>
</feature>
<dbReference type="InterPro" id="IPR050545">
    <property type="entry name" value="Mycobact_MmpL"/>
</dbReference>
<keyword evidence="4 6" id="KW-1133">Transmembrane helix</keyword>
<dbReference type="InterPro" id="IPR004869">
    <property type="entry name" value="MMPL_dom"/>
</dbReference>